<dbReference type="RefSeq" id="WP_191839055.1">
    <property type="nucleotide sequence ID" value="NZ_BAAALB010000006.1"/>
</dbReference>
<dbReference type="Proteomes" id="UP000619293">
    <property type="component" value="Unassembled WGS sequence"/>
</dbReference>
<comment type="caution">
    <text evidence="2">The sequence shown here is derived from an EMBL/GenBank/DDBJ whole genome shotgun (WGS) entry which is preliminary data.</text>
</comment>
<dbReference type="EMBL" id="BONG01000093">
    <property type="protein sequence ID" value="GIF94360.1"/>
    <property type="molecule type" value="Genomic_DNA"/>
</dbReference>
<evidence type="ECO:0000313" key="2">
    <source>
        <dbReference type="EMBL" id="GIF94360.1"/>
    </source>
</evidence>
<keyword evidence="1" id="KW-0732">Signal</keyword>
<evidence type="ECO:0000256" key="1">
    <source>
        <dbReference type="SAM" id="SignalP"/>
    </source>
</evidence>
<sequence>MSRVVRSLAVAAAGLAAFAVASPAQASSATRVLQSGHVQFFADDTHPGDLMVDVSRQDGVATLDVEWYSQTCQDAGDTWSCDYVWRRAFGVTPAVFDFSLRSTTVVAAVTYRESRYTCSFDGEQETCTDLVDAGTASTDLSVTWTATERPTTSTYRDETGALCVSRANQAPATGSAFGETYVGRDQISALSQQRCVG</sequence>
<evidence type="ECO:0000313" key="3">
    <source>
        <dbReference type="Proteomes" id="UP000619293"/>
    </source>
</evidence>
<gene>
    <name evidence="2" type="ORF">Cch02nite_78040</name>
</gene>
<reference evidence="2 3" key="1">
    <citation type="submission" date="2021-01" db="EMBL/GenBank/DDBJ databases">
        <title>Whole genome shotgun sequence of Catellatospora chokoriensis NBRC 107358.</title>
        <authorList>
            <person name="Komaki H."/>
            <person name="Tamura T."/>
        </authorList>
    </citation>
    <scope>NUCLEOTIDE SEQUENCE [LARGE SCALE GENOMIC DNA]</scope>
    <source>
        <strain evidence="2 3">NBRC 107358</strain>
    </source>
</reference>
<evidence type="ECO:0008006" key="4">
    <source>
        <dbReference type="Google" id="ProtNLM"/>
    </source>
</evidence>
<proteinExistence type="predicted"/>
<dbReference type="AlphaFoldDB" id="A0A8J3NVS1"/>
<protein>
    <recommendedName>
        <fullName evidence="4">Secreted protein</fullName>
    </recommendedName>
</protein>
<organism evidence="2 3">
    <name type="scientific">Catellatospora chokoriensis</name>
    <dbReference type="NCBI Taxonomy" id="310353"/>
    <lineage>
        <taxon>Bacteria</taxon>
        <taxon>Bacillati</taxon>
        <taxon>Actinomycetota</taxon>
        <taxon>Actinomycetes</taxon>
        <taxon>Micromonosporales</taxon>
        <taxon>Micromonosporaceae</taxon>
        <taxon>Catellatospora</taxon>
    </lineage>
</organism>
<feature type="chain" id="PRO_5035234739" description="Secreted protein" evidence="1">
    <location>
        <begin position="27"/>
        <end position="197"/>
    </location>
</feature>
<feature type="signal peptide" evidence="1">
    <location>
        <begin position="1"/>
        <end position="26"/>
    </location>
</feature>
<name>A0A8J3NVS1_9ACTN</name>
<keyword evidence="3" id="KW-1185">Reference proteome</keyword>
<accession>A0A8J3NVS1</accession>